<dbReference type="InterPro" id="IPR039420">
    <property type="entry name" value="WalR-like"/>
</dbReference>
<dbReference type="PROSITE" id="PS00622">
    <property type="entry name" value="HTH_LUXR_1"/>
    <property type="match status" value="1"/>
</dbReference>
<dbReference type="SMART" id="SM00421">
    <property type="entry name" value="HTH_LUXR"/>
    <property type="match status" value="1"/>
</dbReference>
<dbReference type="SMART" id="SM00448">
    <property type="entry name" value="REC"/>
    <property type="match status" value="1"/>
</dbReference>
<dbReference type="InterPro" id="IPR000792">
    <property type="entry name" value="Tscrpt_reg_LuxR_C"/>
</dbReference>
<dbReference type="EMBL" id="JBHSIU010000011">
    <property type="protein sequence ID" value="MFC4997989.1"/>
    <property type="molecule type" value="Genomic_DNA"/>
</dbReference>
<dbReference type="SUPFAM" id="SSF46894">
    <property type="entry name" value="C-terminal effector domain of the bipartite response regulators"/>
    <property type="match status" value="1"/>
</dbReference>
<feature type="domain" description="HTH luxR-type" evidence="6">
    <location>
        <begin position="147"/>
        <end position="212"/>
    </location>
</feature>
<keyword evidence="3" id="KW-0238">DNA-binding</keyword>
<accession>A0ABV9VQC6</accession>
<dbReference type="PROSITE" id="PS50110">
    <property type="entry name" value="RESPONSE_REGULATORY"/>
    <property type="match status" value="1"/>
</dbReference>
<dbReference type="InterPro" id="IPR011006">
    <property type="entry name" value="CheY-like_superfamily"/>
</dbReference>
<dbReference type="SUPFAM" id="SSF52172">
    <property type="entry name" value="CheY-like"/>
    <property type="match status" value="1"/>
</dbReference>
<dbReference type="RefSeq" id="WP_380114245.1">
    <property type="nucleotide sequence ID" value="NZ_JBHSIU010000011.1"/>
</dbReference>
<dbReference type="PRINTS" id="PR00038">
    <property type="entry name" value="HTHLUXR"/>
</dbReference>
<dbReference type="Pfam" id="PF00196">
    <property type="entry name" value="GerE"/>
    <property type="match status" value="1"/>
</dbReference>
<dbReference type="PANTHER" id="PTHR43214:SF24">
    <property type="entry name" value="TRANSCRIPTIONAL REGULATORY PROTEIN NARL-RELATED"/>
    <property type="match status" value="1"/>
</dbReference>
<evidence type="ECO:0000259" key="6">
    <source>
        <dbReference type="PROSITE" id="PS50043"/>
    </source>
</evidence>
<keyword evidence="9" id="KW-1185">Reference proteome</keyword>
<evidence type="ECO:0000313" key="8">
    <source>
        <dbReference type="EMBL" id="MFC4997989.1"/>
    </source>
</evidence>
<reference evidence="9" key="1">
    <citation type="journal article" date="2019" name="Int. J. Syst. Evol. Microbiol.">
        <title>The Global Catalogue of Microorganisms (GCM) 10K type strain sequencing project: providing services to taxonomists for standard genome sequencing and annotation.</title>
        <authorList>
            <consortium name="The Broad Institute Genomics Platform"/>
            <consortium name="The Broad Institute Genome Sequencing Center for Infectious Disease"/>
            <person name="Wu L."/>
            <person name="Ma J."/>
        </authorList>
    </citation>
    <scope>NUCLEOTIDE SEQUENCE [LARGE SCALE GENOMIC DNA]</scope>
    <source>
        <strain evidence="9">CGMCC 4.7152</strain>
    </source>
</reference>
<gene>
    <name evidence="8" type="ORF">ACFPIJ_09125</name>
</gene>
<organism evidence="8 9">
    <name type="scientific">Dactylosporangium cerinum</name>
    <dbReference type="NCBI Taxonomy" id="1434730"/>
    <lineage>
        <taxon>Bacteria</taxon>
        <taxon>Bacillati</taxon>
        <taxon>Actinomycetota</taxon>
        <taxon>Actinomycetes</taxon>
        <taxon>Micromonosporales</taxon>
        <taxon>Micromonosporaceae</taxon>
        <taxon>Dactylosporangium</taxon>
    </lineage>
</organism>
<comment type="caution">
    <text evidence="8">The sequence shown here is derived from an EMBL/GenBank/DDBJ whole genome shotgun (WGS) entry which is preliminary data.</text>
</comment>
<name>A0ABV9VQC6_9ACTN</name>
<dbReference type="InterPro" id="IPR016032">
    <property type="entry name" value="Sig_transdc_resp-reg_C-effctor"/>
</dbReference>
<dbReference type="InterPro" id="IPR001789">
    <property type="entry name" value="Sig_transdc_resp-reg_receiver"/>
</dbReference>
<dbReference type="Pfam" id="PF00072">
    <property type="entry name" value="Response_reg"/>
    <property type="match status" value="1"/>
</dbReference>
<proteinExistence type="predicted"/>
<dbReference type="PANTHER" id="PTHR43214">
    <property type="entry name" value="TWO-COMPONENT RESPONSE REGULATOR"/>
    <property type="match status" value="1"/>
</dbReference>
<dbReference type="Proteomes" id="UP001595912">
    <property type="component" value="Unassembled WGS sequence"/>
</dbReference>
<evidence type="ECO:0000313" key="9">
    <source>
        <dbReference type="Proteomes" id="UP001595912"/>
    </source>
</evidence>
<evidence type="ECO:0000256" key="1">
    <source>
        <dbReference type="ARBA" id="ARBA00022553"/>
    </source>
</evidence>
<dbReference type="CDD" id="cd06170">
    <property type="entry name" value="LuxR_C_like"/>
    <property type="match status" value="1"/>
</dbReference>
<protein>
    <submittedName>
        <fullName evidence="8">Response regulator</fullName>
    </submittedName>
</protein>
<dbReference type="PROSITE" id="PS50043">
    <property type="entry name" value="HTH_LUXR_2"/>
    <property type="match status" value="1"/>
</dbReference>
<evidence type="ECO:0000256" key="4">
    <source>
        <dbReference type="ARBA" id="ARBA00023163"/>
    </source>
</evidence>
<evidence type="ECO:0000256" key="3">
    <source>
        <dbReference type="ARBA" id="ARBA00023125"/>
    </source>
</evidence>
<keyword evidence="2" id="KW-0805">Transcription regulation</keyword>
<evidence type="ECO:0000256" key="2">
    <source>
        <dbReference type="ARBA" id="ARBA00023015"/>
    </source>
</evidence>
<evidence type="ECO:0000256" key="5">
    <source>
        <dbReference type="PROSITE-ProRule" id="PRU00169"/>
    </source>
</evidence>
<dbReference type="Gene3D" id="3.40.50.2300">
    <property type="match status" value="1"/>
</dbReference>
<dbReference type="InterPro" id="IPR058245">
    <property type="entry name" value="NreC/VraR/RcsB-like_REC"/>
</dbReference>
<evidence type="ECO:0000259" key="7">
    <source>
        <dbReference type="PROSITE" id="PS50110"/>
    </source>
</evidence>
<sequence>MTAAGARPDIRVVLADDHVVVRRGLAVLLDTLPGICVVGEADNGAEALHEVARHRPDVVVMDLRMPDVDGVEATRRIMRDFPDTAVLVLTMLSDDALVADAMRAGARGYLLKTADQHEIERALHAVAAGQAIFSSAVASHVLRRVGAEPRFPALSAREREILGVLATGAGNAAIAARLFLSQKTVANHLSAIFQKLGVSTRAEAIVVARDAGLGRDG</sequence>
<keyword evidence="4" id="KW-0804">Transcription</keyword>
<feature type="modified residue" description="4-aspartylphosphate" evidence="5">
    <location>
        <position position="62"/>
    </location>
</feature>
<dbReference type="CDD" id="cd17535">
    <property type="entry name" value="REC_NarL-like"/>
    <property type="match status" value="1"/>
</dbReference>
<feature type="domain" description="Response regulatory" evidence="7">
    <location>
        <begin position="11"/>
        <end position="127"/>
    </location>
</feature>
<keyword evidence="1 5" id="KW-0597">Phosphoprotein</keyword>